<proteinExistence type="inferred from homology"/>
<dbReference type="SUPFAM" id="SSF56091">
    <property type="entry name" value="DNA ligase/mRNA capping enzyme, catalytic domain"/>
    <property type="match status" value="1"/>
</dbReference>
<dbReference type="Proteomes" id="UP001164803">
    <property type="component" value="Chromosome"/>
</dbReference>
<comment type="catalytic activity">
    <reaction evidence="4">
        <text>ATP + (deoxyribonucleotide)n-3'-hydroxyl + 5'-phospho-(deoxyribonucleotide)m = (deoxyribonucleotide)n+m + AMP + diphosphate.</text>
        <dbReference type="EC" id="6.5.1.1"/>
    </reaction>
</comment>
<dbReference type="PROSITE" id="PS50160">
    <property type="entry name" value="DNA_LIGASE_A3"/>
    <property type="match status" value="1"/>
</dbReference>
<dbReference type="InterPro" id="IPR012309">
    <property type="entry name" value="DNA_ligase_ATP-dep_C"/>
</dbReference>
<organism evidence="6 7">
    <name type="scientific">Alicyclobacillus dauci</name>
    <dbReference type="NCBI Taxonomy" id="1475485"/>
    <lineage>
        <taxon>Bacteria</taxon>
        <taxon>Bacillati</taxon>
        <taxon>Bacillota</taxon>
        <taxon>Bacilli</taxon>
        <taxon>Bacillales</taxon>
        <taxon>Alicyclobacillaceae</taxon>
        <taxon>Alicyclobacillus</taxon>
    </lineage>
</organism>
<evidence type="ECO:0000313" key="6">
    <source>
        <dbReference type="EMBL" id="WAH35143.1"/>
    </source>
</evidence>
<protein>
    <recommendedName>
        <fullName evidence="2">DNA ligase (ATP)</fullName>
        <ecNumber evidence="2">6.5.1.1</ecNumber>
    </recommendedName>
</protein>
<dbReference type="InterPro" id="IPR050191">
    <property type="entry name" value="ATP-dep_DNA_ligase"/>
</dbReference>
<comment type="similarity">
    <text evidence="1">Belongs to the ATP-dependent DNA ligase family.</text>
</comment>
<dbReference type="SUPFAM" id="SSF50249">
    <property type="entry name" value="Nucleic acid-binding proteins"/>
    <property type="match status" value="1"/>
</dbReference>
<evidence type="ECO:0000256" key="3">
    <source>
        <dbReference type="ARBA" id="ARBA00022598"/>
    </source>
</evidence>
<dbReference type="PANTHER" id="PTHR45674">
    <property type="entry name" value="DNA LIGASE 1/3 FAMILY MEMBER"/>
    <property type="match status" value="1"/>
</dbReference>
<dbReference type="EC" id="6.5.1.1" evidence="2"/>
<dbReference type="EMBL" id="CP104064">
    <property type="protein sequence ID" value="WAH35143.1"/>
    <property type="molecule type" value="Genomic_DNA"/>
</dbReference>
<evidence type="ECO:0000256" key="1">
    <source>
        <dbReference type="ARBA" id="ARBA00007572"/>
    </source>
</evidence>
<dbReference type="Gene3D" id="3.30.470.30">
    <property type="entry name" value="DNA ligase/mRNA capping enzyme"/>
    <property type="match status" value="1"/>
</dbReference>
<accession>A0ABY6YXZ0</accession>
<dbReference type="CDD" id="cd07971">
    <property type="entry name" value="OBF_DNA_ligase_LigD"/>
    <property type="match status" value="1"/>
</dbReference>
<evidence type="ECO:0000259" key="5">
    <source>
        <dbReference type="PROSITE" id="PS50160"/>
    </source>
</evidence>
<evidence type="ECO:0000313" key="7">
    <source>
        <dbReference type="Proteomes" id="UP001164803"/>
    </source>
</evidence>
<keyword evidence="7" id="KW-1185">Reference proteome</keyword>
<dbReference type="InterPro" id="IPR012310">
    <property type="entry name" value="DNA_ligase_ATP-dep_cent"/>
</dbReference>
<dbReference type="Pfam" id="PF01068">
    <property type="entry name" value="DNA_ligase_A_M"/>
    <property type="match status" value="1"/>
</dbReference>
<dbReference type="InterPro" id="IPR016059">
    <property type="entry name" value="DNA_ligase_ATP-dep_CS"/>
</dbReference>
<reference evidence="6" key="1">
    <citation type="submission" date="2022-08" db="EMBL/GenBank/DDBJ databases">
        <title>Alicyclobacillus dauci DSM2870, complete genome.</title>
        <authorList>
            <person name="Wang Q."/>
            <person name="Cai R."/>
            <person name="Wang Z."/>
        </authorList>
    </citation>
    <scope>NUCLEOTIDE SEQUENCE</scope>
    <source>
        <strain evidence="6">DSM 28700</strain>
    </source>
</reference>
<dbReference type="Gene3D" id="2.40.50.140">
    <property type="entry name" value="Nucleic acid-binding proteins"/>
    <property type="match status" value="1"/>
</dbReference>
<evidence type="ECO:0000256" key="4">
    <source>
        <dbReference type="ARBA" id="ARBA00034003"/>
    </source>
</evidence>
<sequence>MRLQPVIPFEPIQTNTFPSGEQWVAQVKWDGVRMLAYKDGSDTRLVNRRLNDRTLQYPEIANIASYCNTDSVILDGEVIALDHGKPSFYEVMKRDRIQSQRSVRTAMLKIPVVYMIFDVLYRNGTWLIERPLQERQDILQTIVTSSPHVQLVENSDDGPGLFAAIQNQGMEGVVIKDLTSPYAIDGKDDRWRKIKNIHDLIAVIGGMTIRDDAVNALLLGLYTTDGELHYIGHVGAGKLSVKDWQQITSQADKLAVQTIPFATVPSNLRSQTIWLEPVLTVKVTYLEWTSKKTLRHPVLEAFVDVPPTNCQFTE</sequence>
<keyword evidence="3 6" id="KW-0436">Ligase</keyword>
<dbReference type="CDD" id="cd07906">
    <property type="entry name" value="Adenylation_DNA_ligase_LigD_LigC"/>
    <property type="match status" value="1"/>
</dbReference>
<gene>
    <name evidence="6" type="ORF">NZD86_12535</name>
</gene>
<dbReference type="InterPro" id="IPR012340">
    <property type="entry name" value="NA-bd_OB-fold"/>
</dbReference>
<dbReference type="GO" id="GO:0016874">
    <property type="term" value="F:ligase activity"/>
    <property type="evidence" value="ECO:0007669"/>
    <property type="project" value="UniProtKB-KW"/>
</dbReference>
<dbReference type="RefSeq" id="WP_268042072.1">
    <property type="nucleotide sequence ID" value="NZ_CP104064.1"/>
</dbReference>
<dbReference type="PANTHER" id="PTHR45674:SF4">
    <property type="entry name" value="DNA LIGASE 1"/>
    <property type="match status" value="1"/>
</dbReference>
<evidence type="ECO:0000256" key="2">
    <source>
        <dbReference type="ARBA" id="ARBA00012727"/>
    </source>
</evidence>
<name>A0ABY6YXZ0_9BACL</name>
<feature type="domain" description="ATP-dependent DNA ligase family profile" evidence="5">
    <location>
        <begin position="105"/>
        <end position="227"/>
    </location>
</feature>
<dbReference type="Pfam" id="PF04679">
    <property type="entry name" value="DNA_ligase_A_C"/>
    <property type="match status" value="1"/>
</dbReference>
<dbReference type="PROSITE" id="PS00697">
    <property type="entry name" value="DNA_LIGASE_A1"/>
    <property type="match status" value="1"/>
</dbReference>